<protein>
    <recommendedName>
        <fullName evidence="3">RNase H type-1 domain-containing protein</fullName>
    </recommendedName>
</protein>
<accession>A0A8B6D1U0</accession>
<comment type="caution">
    <text evidence="1">The sequence shown here is derived from an EMBL/GenBank/DDBJ whole genome shotgun (WGS) entry which is preliminary data.</text>
</comment>
<dbReference type="EMBL" id="UYJE01002784">
    <property type="protein sequence ID" value="VDI13580.1"/>
    <property type="molecule type" value="Genomic_DNA"/>
</dbReference>
<dbReference type="InterPro" id="IPR043502">
    <property type="entry name" value="DNA/RNA_pol_sf"/>
</dbReference>
<proteinExistence type="predicted"/>
<sequence length="329" mass="38553">MSSFVSKNERFKWSPLKNLVFWGYSIDVYQGIVKIPGDRIQKVLKTIEDIEFYTLKYRKVHDGLVVTLVRQIVSKAHVIDNVEYIMSKHLSIDILEKMSWNSCIVLSKASLIQINFWKENLRRVNVKIIYFRFFLCQFVVYSDASNTGYGCYIVETPFNIAHGIWSESESTKSPTLKELNAVKHILLSMVDIIIDKRIKWFIVNQNVVSFVVKGDMKPELQDITLCIFENCLTHNLSIDAEWIRRTFNVKADFINCSIDYLHGGVGEHFLTYLDSMWRPYEIDWLSNYDNHKLTVFYSHYWTMNLIGIDSFTMNWNGVNGWFVSPVCLI</sequence>
<gene>
    <name evidence="1" type="ORF">MGAL_10B045639</name>
</gene>
<dbReference type="OrthoDB" id="6145467at2759"/>
<evidence type="ECO:0008006" key="3">
    <source>
        <dbReference type="Google" id="ProtNLM"/>
    </source>
</evidence>
<dbReference type="Proteomes" id="UP000596742">
    <property type="component" value="Unassembled WGS sequence"/>
</dbReference>
<dbReference type="PANTHER" id="PTHR33050">
    <property type="entry name" value="REVERSE TRANSCRIPTASE DOMAIN-CONTAINING PROTEIN"/>
    <property type="match status" value="1"/>
</dbReference>
<name>A0A8B6D1U0_MYTGA</name>
<evidence type="ECO:0000313" key="2">
    <source>
        <dbReference type="Proteomes" id="UP000596742"/>
    </source>
</evidence>
<reference evidence="1" key="1">
    <citation type="submission" date="2018-11" db="EMBL/GenBank/DDBJ databases">
        <authorList>
            <person name="Alioto T."/>
            <person name="Alioto T."/>
        </authorList>
    </citation>
    <scope>NUCLEOTIDE SEQUENCE</scope>
</reference>
<dbReference type="SUPFAM" id="SSF56672">
    <property type="entry name" value="DNA/RNA polymerases"/>
    <property type="match status" value="1"/>
</dbReference>
<keyword evidence="2" id="KW-1185">Reference proteome</keyword>
<dbReference type="CDD" id="cd09275">
    <property type="entry name" value="RNase_HI_RT_DIRS1"/>
    <property type="match status" value="1"/>
</dbReference>
<dbReference type="PANTHER" id="PTHR33050:SF7">
    <property type="entry name" value="RIBONUCLEASE H"/>
    <property type="match status" value="1"/>
</dbReference>
<organism evidence="1 2">
    <name type="scientific">Mytilus galloprovincialis</name>
    <name type="common">Mediterranean mussel</name>
    <dbReference type="NCBI Taxonomy" id="29158"/>
    <lineage>
        <taxon>Eukaryota</taxon>
        <taxon>Metazoa</taxon>
        <taxon>Spiralia</taxon>
        <taxon>Lophotrochozoa</taxon>
        <taxon>Mollusca</taxon>
        <taxon>Bivalvia</taxon>
        <taxon>Autobranchia</taxon>
        <taxon>Pteriomorphia</taxon>
        <taxon>Mytilida</taxon>
        <taxon>Mytiloidea</taxon>
        <taxon>Mytilidae</taxon>
        <taxon>Mytilinae</taxon>
        <taxon>Mytilus</taxon>
    </lineage>
</organism>
<evidence type="ECO:0000313" key="1">
    <source>
        <dbReference type="EMBL" id="VDI13580.1"/>
    </source>
</evidence>
<dbReference type="AlphaFoldDB" id="A0A8B6D1U0"/>
<dbReference type="InterPro" id="IPR052055">
    <property type="entry name" value="Hepadnavirus_pol/RT"/>
</dbReference>